<protein>
    <submittedName>
        <fullName evidence="1">Uncharacterized protein</fullName>
    </submittedName>
</protein>
<dbReference type="Proteomes" id="UP000250235">
    <property type="component" value="Unassembled WGS sequence"/>
</dbReference>
<dbReference type="EMBL" id="KQ993865">
    <property type="protein sequence ID" value="KZV48416.1"/>
    <property type="molecule type" value="Genomic_DNA"/>
</dbReference>
<evidence type="ECO:0000313" key="2">
    <source>
        <dbReference type="Proteomes" id="UP000250235"/>
    </source>
</evidence>
<keyword evidence="2" id="KW-1185">Reference proteome</keyword>
<organism evidence="1 2">
    <name type="scientific">Dorcoceras hygrometricum</name>
    <dbReference type="NCBI Taxonomy" id="472368"/>
    <lineage>
        <taxon>Eukaryota</taxon>
        <taxon>Viridiplantae</taxon>
        <taxon>Streptophyta</taxon>
        <taxon>Embryophyta</taxon>
        <taxon>Tracheophyta</taxon>
        <taxon>Spermatophyta</taxon>
        <taxon>Magnoliopsida</taxon>
        <taxon>eudicotyledons</taxon>
        <taxon>Gunneridae</taxon>
        <taxon>Pentapetalae</taxon>
        <taxon>asterids</taxon>
        <taxon>lamiids</taxon>
        <taxon>Lamiales</taxon>
        <taxon>Gesneriaceae</taxon>
        <taxon>Didymocarpoideae</taxon>
        <taxon>Trichosporeae</taxon>
        <taxon>Loxocarpinae</taxon>
        <taxon>Dorcoceras</taxon>
    </lineage>
</organism>
<evidence type="ECO:0000313" key="1">
    <source>
        <dbReference type="EMBL" id="KZV48416.1"/>
    </source>
</evidence>
<sequence>MCAREIMRWSRDGRACCAAGGCCFAQPVAPMAGGRWPESARKCCAVAGRNARNLCAILGAWRLVDAALGSRRQADAALGAAACGHAPHAMLATAATVRSSSDELPGSDAMANFF</sequence>
<name>A0A2Z7CUC0_9LAMI</name>
<proteinExistence type="predicted"/>
<accession>A0A2Z7CUC0</accession>
<gene>
    <name evidence="1" type="ORF">F511_17125</name>
</gene>
<dbReference type="AlphaFoldDB" id="A0A2Z7CUC0"/>
<reference evidence="1 2" key="1">
    <citation type="journal article" date="2015" name="Proc. Natl. Acad. Sci. U.S.A.">
        <title>The resurrection genome of Boea hygrometrica: A blueprint for survival of dehydration.</title>
        <authorList>
            <person name="Xiao L."/>
            <person name="Yang G."/>
            <person name="Zhang L."/>
            <person name="Yang X."/>
            <person name="Zhao S."/>
            <person name="Ji Z."/>
            <person name="Zhou Q."/>
            <person name="Hu M."/>
            <person name="Wang Y."/>
            <person name="Chen M."/>
            <person name="Xu Y."/>
            <person name="Jin H."/>
            <person name="Xiao X."/>
            <person name="Hu G."/>
            <person name="Bao F."/>
            <person name="Hu Y."/>
            <person name="Wan P."/>
            <person name="Li L."/>
            <person name="Deng X."/>
            <person name="Kuang T."/>
            <person name="Xiang C."/>
            <person name="Zhu J.K."/>
            <person name="Oliver M.J."/>
            <person name="He Y."/>
        </authorList>
    </citation>
    <scope>NUCLEOTIDE SEQUENCE [LARGE SCALE GENOMIC DNA]</scope>
    <source>
        <strain evidence="2">cv. XS01</strain>
    </source>
</reference>